<dbReference type="AlphaFoldDB" id="A0A9P7YVB1"/>
<gene>
    <name evidence="2" type="ORF">BJ878DRAFT_278173</name>
</gene>
<keyword evidence="1" id="KW-0472">Membrane</keyword>
<evidence type="ECO:0000313" key="3">
    <source>
        <dbReference type="Proteomes" id="UP000887226"/>
    </source>
</evidence>
<name>A0A9P7YVB1_9HELO</name>
<feature type="transmembrane region" description="Helical" evidence="1">
    <location>
        <begin position="31"/>
        <end position="50"/>
    </location>
</feature>
<comment type="caution">
    <text evidence="2">The sequence shown here is derived from an EMBL/GenBank/DDBJ whole genome shotgun (WGS) entry which is preliminary data.</text>
</comment>
<keyword evidence="1" id="KW-0812">Transmembrane</keyword>
<reference evidence="2" key="1">
    <citation type="journal article" date="2021" name="IMA Fungus">
        <title>Genomic characterization of three marine fungi, including Emericellopsis atlantica sp. nov. with signatures of a generalist lifestyle and marine biomass degradation.</title>
        <authorList>
            <person name="Hagestad O.C."/>
            <person name="Hou L."/>
            <person name="Andersen J.H."/>
            <person name="Hansen E.H."/>
            <person name="Altermark B."/>
            <person name="Li C."/>
            <person name="Kuhnert E."/>
            <person name="Cox R.J."/>
            <person name="Crous P.W."/>
            <person name="Spatafora J.W."/>
            <person name="Lail K."/>
            <person name="Amirebrahimi M."/>
            <person name="Lipzen A."/>
            <person name="Pangilinan J."/>
            <person name="Andreopoulos W."/>
            <person name="Hayes R.D."/>
            <person name="Ng V."/>
            <person name="Grigoriev I.V."/>
            <person name="Jackson S.A."/>
            <person name="Sutton T.D.S."/>
            <person name="Dobson A.D.W."/>
            <person name="Rama T."/>
        </authorList>
    </citation>
    <scope>NUCLEOTIDE SEQUENCE</scope>
    <source>
        <strain evidence="2">TRa3180A</strain>
    </source>
</reference>
<organism evidence="2 3">
    <name type="scientific">Calycina marina</name>
    <dbReference type="NCBI Taxonomy" id="1763456"/>
    <lineage>
        <taxon>Eukaryota</taxon>
        <taxon>Fungi</taxon>
        <taxon>Dikarya</taxon>
        <taxon>Ascomycota</taxon>
        <taxon>Pezizomycotina</taxon>
        <taxon>Leotiomycetes</taxon>
        <taxon>Helotiales</taxon>
        <taxon>Pezizellaceae</taxon>
        <taxon>Calycina</taxon>
    </lineage>
</organism>
<keyword evidence="3" id="KW-1185">Reference proteome</keyword>
<keyword evidence="1" id="KW-1133">Transmembrane helix</keyword>
<proteinExistence type="predicted"/>
<dbReference type="Proteomes" id="UP000887226">
    <property type="component" value="Unassembled WGS sequence"/>
</dbReference>
<sequence length="165" mass="18046">MAETIPACTVIWSLSVHSIASSIEIHPLNRWYVAVLSSLLLSQLILFCAFDAADAPGMFFALENPERLSSTNSPNFPVAKFAEVKTDERHRFFKAHAIWGISSLGNHARDMAKCMNSIGSSSSLGTKSLDGKNIFVTDLASCRSCAVAIFDEGLESHCHLENIRN</sequence>
<dbReference type="EMBL" id="MU254386">
    <property type="protein sequence ID" value="KAG9240634.1"/>
    <property type="molecule type" value="Genomic_DNA"/>
</dbReference>
<evidence type="ECO:0000256" key="1">
    <source>
        <dbReference type="SAM" id="Phobius"/>
    </source>
</evidence>
<evidence type="ECO:0000313" key="2">
    <source>
        <dbReference type="EMBL" id="KAG9240634.1"/>
    </source>
</evidence>
<accession>A0A9P7YVB1</accession>
<protein>
    <submittedName>
        <fullName evidence="2">Uncharacterized protein</fullName>
    </submittedName>
</protein>